<evidence type="ECO:0000313" key="2">
    <source>
        <dbReference type="EMBL" id="GMS89731.1"/>
    </source>
</evidence>
<organism evidence="2 3">
    <name type="scientific">Pristionchus entomophagus</name>
    <dbReference type="NCBI Taxonomy" id="358040"/>
    <lineage>
        <taxon>Eukaryota</taxon>
        <taxon>Metazoa</taxon>
        <taxon>Ecdysozoa</taxon>
        <taxon>Nematoda</taxon>
        <taxon>Chromadorea</taxon>
        <taxon>Rhabditida</taxon>
        <taxon>Rhabditina</taxon>
        <taxon>Diplogasteromorpha</taxon>
        <taxon>Diplogasteroidea</taxon>
        <taxon>Neodiplogasteridae</taxon>
        <taxon>Pristionchus</taxon>
    </lineage>
</organism>
<feature type="non-terminal residue" evidence="2">
    <location>
        <position position="1"/>
    </location>
</feature>
<evidence type="ECO:0008006" key="4">
    <source>
        <dbReference type="Google" id="ProtNLM"/>
    </source>
</evidence>
<evidence type="ECO:0000313" key="3">
    <source>
        <dbReference type="Proteomes" id="UP001432027"/>
    </source>
</evidence>
<keyword evidence="1" id="KW-0732">Signal</keyword>
<dbReference type="EMBL" id="BTSX01000003">
    <property type="protein sequence ID" value="GMS89731.1"/>
    <property type="molecule type" value="Genomic_DNA"/>
</dbReference>
<keyword evidence="3" id="KW-1185">Reference proteome</keyword>
<evidence type="ECO:0000256" key="1">
    <source>
        <dbReference type="SAM" id="SignalP"/>
    </source>
</evidence>
<sequence>HSRINRRMLIPTVVNLMLLVTTVLGTVVGTGFQPMSTEAEEGPEEDKKVSECFGKLRIACTLNTEFSLEMDRLTRTLRVDRLRELIEKKVEAICTEDETDVTVPLLREELSQSARMVKEIVHNLSDFDRDRLNMWANLNDTLSERNFFMEKIKNLAPNDMERLTECMNSLMARVVNGDPPQYINEILAHITPEEKQVLSNRHTSQTSFDSIVNVLLEKTREHEEDLRQFLSGTWRTSFEMSVLSE</sequence>
<dbReference type="AlphaFoldDB" id="A0AAV5T2L9"/>
<accession>A0AAV5T2L9</accession>
<comment type="caution">
    <text evidence="2">The sequence shown here is derived from an EMBL/GenBank/DDBJ whole genome shotgun (WGS) entry which is preliminary data.</text>
</comment>
<name>A0AAV5T2L9_9BILA</name>
<dbReference type="Proteomes" id="UP001432027">
    <property type="component" value="Unassembled WGS sequence"/>
</dbReference>
<feature type="chain" id="PRO_5043316145" description="Secreted protein" evidence="1">
    <location>
        <begin position="26"/>
        <end position="245"/>
    </location>
</feature>
<feature type="signal peptide" evidence="1">
    <location>
        <begin position="1"/>
        <end position="25"/>
    </location>
</feature>
<proteinExistence type="predicted"/>
<gene>
    <name evidence="2" type="ORF">PENTCL1PPCAC_11906</name>
</gene>
<protein>
    <recommendedName>
        <fullName evidence="4">Secreted protein</fullName>
    </recommendedName>
</protein>
<reference evidence="2" key="1">
    <citation type="submission" date="2023-10" db="EMBL/GenBank/DDBJ databases">
        <title>Genome assembly of Pristionchus species.</title>
        <authorList>
            <person name="Yoshida K."/>
            <person name="Sommer R.J."/>
        </authorList>
    </citation>
    <scope>NUCLEOTIDE SEQUENCE</scope>
    <source>
        <strain evidence="2">RS0144</strain>
    </source>
</reference>